<keyword evidence="3" id="KW-1185">Reference proteome</keyword>
<dbReference type="PANTHER" id="PTHR30575">
    <property type="entry name" value="PEPTIDASE M20"/>
    <property type="match status" value="1"/>
</dbReference>
<dbReference type="GO" id="GO:0046657">
    <property type="term" value="P:folic acid catabolic process"/>
    <property type="evidence" value="ECO:0007669"/>
    <property type="project" value="TreeGrafter"/>
</dbReference>
<dbReference type="EMBL" id="CP040710">
    <property type="protein sequence ID" value="QCX00382.1"/>
    <property type="molecule type" value="Genomic_DNA"/>
</dbReference>
<dbReference type="GO" id="GO:0005737">
    <property type="term" value="C:cytoplasm"/>
    <property type="evidence" value="ECO:0007669"/>
    <property type="project" value="TreeGrafter"/>
</dbReference>
<dbReference type="SUPFAM" id="SSF55031">
    <property type="entry name" value="Bacterial exopeptidase dimerisation domain"/>
    <property type="match status" value="1"/>
</dbReference>
<dbReference type="RefSeq" id="WP_138852727.1">
    <property type="nucleotide sequence ID" value="NZ_CP040710.1"/>
</dbReference>
<dbReference type="GO" id="GO:0016805">
    <property type="term" value="F:dipeptidase activity"/>
    <property type="evidence" value="ECO:0007669"/>
    <property type="project" value="TreeGrafter"/>
</dbReference>
<sequence>MKMSRILMTAACIIFVASVQAQKKYSKKQIEKIKAEAAAIVETNKKQAQVMVDKVFSFAELGFQEVESSKYLTGILEKNGFEIEHSISGIPTAWFAKWDNGEGPVIAIGSDVDCIPKASQYPGVAYHKPLVDGAPGHGEGHNAGIPLNISAVLAVKQIMERENIGGTLLVWPGIAEELVAAKAWYVRDGLFDDIDMCVFTHVSNNFTVSYGPARGTGLISVEYSFEGESAHSAGAPWRGRSALDAAELMNIGWNYKREHLHPLKRSHSIFTDAGDQPNVVPSKAAIWFYFRDIKYDGIMEMYEEANNIAKGAALMTGTTMKSKILGAAWPRHFNKVIAETMYENIKKVGLPQWSEDDQALAKAVQTEVESDSLDGLATKLAPLGLPVVNPVSGGSDDIGDISWKVPTVTMRFPSNIPGLQGHHWSNAISMATPIAHKGVVAGAKAEAMTILDFLLQPGLLKDAWEYFSNEQTKETKFVPMISENDMPPIYLNTDKQEEFRAQLEQFYYDETKYDSYLEQLGVEYPTLKE</sequence>
<dbReference type="Gene3D" id="3.40.630.10">
    <property type="entry name" value="Zn peptidases"/>
    <property type="match status" value="2"/>
</dbReference>
<reference evidence="2 3" key="1">
    <citation type="submission" date="2019-05" db="EMBL/GenBank/DDBJ databases">
        <title>Genome sequencing of F202Z8.</title>
        <authorList>
            <person name="Kwon Y.M."/>
        </authorList>
    </citation>
    <scope>NUCLEOTIDE SEQUENCE [LARGE SCALE GENOMIC DNA]</scope>
    <source>
        <strain evidence="2 3">F202Z8</strain>
    </source>
</reference>
<organism evidence="2 3">
    <name type="scientific">Aggregatimonas sangjinii</name>
    <dbReference type="NCBI Taxonomy" id="2583587"/>
    <lineage>
        <taxon>Bacteria</taxon>
        <taxon>Pseudomonadati</taxon>
        <taxon>Bacteroidota</taxon>
        <taxon>Flavobacteriia</taxon>
        <taxon>Flavobacteriales</taxon>
        <taxon>Flavobacteriaceae</taxon>
        <taxon>Aggregatimonas</taxon>
    </lineage>
</organism>
<dbReference type="Proteomes" id="UP000310017">
    <property type="component" value="Chromosome"/>
</dbReference>
<dbReference type="PANTHER" id="PTHR30575:SF0">
    <property type="entry name" value="XAA-ARG DIPEPTIDASE"/>
    <property type="match status" value="1"/>
</dbReference>
<name>A0A5B7SQA3_9FLAO</name>
<dbReference type="InterPro" id="IPR036264">
    <property type="entry name" value="Bact_exopeptidase_dim_dom"/>
</dbReference>
<evidence type="ECO:0000313" key="2">
    <source>
        <dbReference type="EMBL" id="QCX00382.1"/>
    </source>
</evidence>
<keyword evidence="2" id="KW-0378">Hydrolase</keyword>
<proteinExistence type="predicted"/>
<evidence type="ECO:0000256" key="1">
    <source>
        <dbReference type="SAM" id="SignalP"/>
    </source>
</evidence>
<accession>A0A5B7SQA3</accession>
<protein>
    <submittedName>
        <fullName evidence="2">Amidohydrolase</fullName>
    </submittedName>
</protein>
<evidence type="ECO:0000313" key="3">
    <source>
        <dbReference type="Proteomes" id="UP000310017"/>
    </source>
</evidence>
<dbReference type="Gene3D" id="3.30.70.360">
    <property type="match status" value="1"/>
</dbReference>
<dbReference type="OrthoDB" id="9781032at2"/>
<dbReference type="KEGG" id="asag:FGM00_09750"/>
<feature type="signal peptide" evidence="1">
    <location>
        <begin position="1"/>
        <end position="21"/>
    </location>
</feature>
<dbReference type="GO" id="GO:0071713">
    <property type="term" value="F:para-aminobenzoyl-glutamate hydrolase activity"/>
    <property type="evidence" value="ECO:0007669"/>
    <property type="project" value="TreeGrafter"/>
</dbReference>
<dbReference type="AlphaFoldDB" id="A0A5B7SQA3"/>
<keyword evidence="1" id="KW-0732">Signal</keyword>
<gene>
    <name evidence="2" type="ORF">FGM00_09750</name>
</gene>
<feature type="chain" id="PRO_5022969439" evidence="1">
    <location>
        <begin position="22"/>
        <end position="529"/>
    </location>
</feature>
<dbReference type="SUPFAM" id="SSF53187">
    <property type="entry name" value="Zn-dependent exopeptidases"/>
    <property type="match status" value="1"/>
</dbReference>
<dbReference type="InterPro" id="IPR052030">
    <property type="entry name" value="Peptidase_M20/M20A_hydrolases"/>
</dbReference>